<feature type="transmembrane region" description="Helical" evidence="6">
    <location>
        <begin position="275"/>
        <end position="294"/>
    </location>
</feature>
<dbReference type="GO" id="GO:0022857">
    <property type="term" value="F:transmembrane transporter activity"/>
    <property type="evidence" value="ECO:0007669"/>
    <property type="project" value="TreeGrafter"/>
</dbReference>
<proteinExistence type="predicted"/>
<keyword evidence="5 6" id="KW-0472">Membrane</keyword>
<dbReference type="GO" id="GO:0005886">
    <property type="term" value="C:plasma membrane"/>
    <property type="evidence" value="ECO:0007669"/>
    <property type="project" value="UniProtKB-SubCell"/>
</dbReference>
<evidence type="ECO:0000313" key="9">
    <source>
        <dbReference type="EMBL" id="QGY44669.1"/>
    </source>
</evidence>
<feature type="transmembrane region" description="Helical" evidence="6">
    <location>
        <begin position="742"/>
        <end position="765"/>
    </location>
</feature>
<feature type="domain" description="ABC3 transporter permease C-terminal" evidence="7">
    <location>
        <begin position="663"/>
        <end position="775"/>
    </location>
</feature>
<comment type="subcellular location">
    <subcellularLocation>
        <location evidence="1">Cell membrane</location>
        <topology evidence="1">Multi-pass membrane protein</topology>
    </subcellularLocation>
</comment>
<evidence type="ECO:0000256" key="4">
    <source>
        <dbReference type="ARBA" id="ARBA00022989"/>
    </source>
</evidence>
<sequence length="782" mass="88791">MYWSYLKTGLRNLLRNKLLSAINIAGFSVGLAVSFLIILWITYEVGFDKFHENAENIYRVVTEFEKNGSPDNFAHTPAPLGPALKEEFPEVLEYTRCSGTGKTLITCAENQFWGDIFVADESIFKTFSFRLQTGNPETIFSSPHSIVLSQNMAEKYFRGKNPLGQTISVGFDNQQVYTVTGVLENIPSNSQFHIDFLLPFSRIAGNSGWGIKNYTTYILLNAMGDYKSLQNKLRQFMEKYSPDKNTKLHLQPFTRIHLFSDLRSDLSSNVHYTKLVLYAAIALIILLLASVNFINLSLAKSALRNKEIGIRKITGASNKQLKSQFLSESFMVTFVSFLLAIPLIYFFLPVFNEFIDKNIVFSQLFNLKSVTVVIGLLIVLSFVNGLYPAFILSSYNPMGILKGNFNSRQHSVTHVRQTLVIFQFVVAIFFISGTLLIKSQLNFMKYKNLGFDKEQVIIIPAFYDEVKQKSDLLSGEIKKSAYVKEISFTSYLPTERGYSQNVWWEGMEKNENRQMNWIAADENFVDLMGIKLKMGRNFDKNQESDKHAYIINEEAAKEIDWDMPLGKLMDITEKGEVIGVVEDFNFKSLHSTVAPAAIKIFPGVYKYIYIKTMPNSVSSALTDVKTIWSALLPDRPFEFTFLANNLDEVYKKEAKENKILNYISLFAILIAAMGVLGLSSLLVTNRIKEIGIRKVNGAKVSEILSMLNKDFVIWVAVAFLIAGPVAWYSMNKWLESFAYKTTLSWWIFALAGMLGLGIALLTVSWQSWRAATRNPVDALRYE</sequence>
<evidence type="ECO:0000256" key="2">
    <source>
        <dbReference type="ARBA" id="ARBA00022475"/>
    </source>
</evidence>
<evidence type="ECO:0000256" key="3">
    <source>
        <dbReference type="ARBA" id="ARBA00022692"/>
    </source>
</evidence>
<dbReference type="InterPro" id="IPR003838">
    <property type="entry name" value="ABC3_permease_C"/>
</dbReference>
<dbReference type="Pfam" id="PF12704">
    <property type="entry name" value="MacB_PCD"/>
    <property type="match status" value="1"/>
</dbReference>
<dbReference type="RefSeq" id="WP_158867199.1">
    <property type="nucleotide sequence ID" value="NZ_CP046401.1"/>
</dbReference>
<dbReference type="Proteomes" id="UP000428260">
    <property type="component" value="Chromosome"/>
</dbReference>
<dbReference type="PANTHER" id="PTHR30572:SF18">
    <property type="entry name" value="ABC-TYPE MACROLIDE FAMILY EXPORT SYSTEM PERMEASE COMPONENT 2"/>
    <property type="match status" value="1"/>
</dbReference>
<dbReference type="KEGG" id="mcos:GM418_13635"/>
<dbReference type="InterPro" id="IPR025857">
    <property type="entry name" value="MacB_PCD"/>
</dbReference>
<feature type="transmembrane region" description="Helical" evidence="6">
    <location>
        <begin position="659"/>
        <end position="683"/>
    </location>
</feature>
<feature type="transmembrane region" description="Helical" evidence="6">
    <location>
        <begin position="20"/>
        <end position="43"/>
    </location>
</feature>
<evidence type="ECO:0000313" key="10">
    <source>
        <dbReference type="Proteomes" id="UP000428260"/>
    </source>
</evidence>
<name>A0A6I6JTT6_9BACT</name>
<dbReference type="EMBL" id="CP046401">
    <property type="protein sequence ID" value="QGY44669.1"/>
    <property type="molecule type" value="Genomic_DNA"/>
</dbReference>
<feature type="transmembrane region" description="Helical" evidence="6">
    <location>
        <begin position="372"/>
        <end position="395"/>
    </location>
</feature>
<dbReference type="Pfam" id="PF02687">
    <property type="entry name" value="FtsX"/>
    <property type="match status" value="2"/>
</dbReference>
<evidence type="ECO:0000256" key="6">
    <source>
        <dbReference type="SAM" id="Phobius"/>
    </source>
</evidence>
<keyword evidence="3 6" id="KW-0812">Transmembrane</keyword>
<dbReference type="PANTHER" id="PTHR30572">
    <property type="entry name" value="MEMBRANE COMPONENT OF TRANSPORTER-RELATED"/>
    <property type="match status" value="1"/>
</dbReference>
<organism evidence="9 10">
    <name type="scientific">Maribellus comscasis</name>
    <dbReference type="NCBI Taxonomy" id="2681766"/>
    <lineage>
        <taxon>Bacteria</taxon>
        <taxon>Pseudomonadati</taxon>
        <taxon>Bacteroidota</taxon>
        <taxon>Bacteroidia</taxon>
        <taxon>Marinilabiliales</taxon>
        <taxon>Prolixibacteraceae</taxon>
        <taxon>Maribellus</taxon>
    </lineage>
</organism>
<keyword evidence="4 6" id="KW-1133">Transmembrane helix</keyword>
<reference evidence="9 10" key="1">
    <citation type="submission" date="2019-11" db="EMBL/GenBank/DDBJ databases">
        <authorList>
            <person name="Zheng R.K."/>
            <person name="Sun C.M."/>
        </authorList>
    </citation>
    <scope>NUCLEOTIDE SEQUENCE [LARGE SCALE GENOMIC DNA]</scope>
    <source>
        <strain evidence="9 10">WC007</strain>
    </source>
</reference>
<feature type="domain" description="MacB-like periplasmic core" evidence="8">
    <location>
        <begin position="20"/>
        <end position="235"/>
    </location>
</feature>
<evidence type="ECO:0000259" key="8">
    <source>
        <dbReference type="Pfam" id="PF12704"/>
    </source>
</evidence>
<keyword evidence="2" id="KW-1003">Cell membrane</keyword>
<protein>
    <submittedName>
        <fullName evidence="9">FtsX-like permease family protein</fullName>
    </submittedName>
</protein>
<accession>A0A6I6JTT6</accession>
<evidence type="ECO:0000256" key="1">
    <source>
        <dbReference type="ARBA" id="ARBA00004651"/>
    </source>
</evidence>
<evidence type="ECO:0000259" key="7">
    <source>
        <dbReference type="Pfam" id="PF02687"/>
    </source>
</evidence>
<feature type="transmembrane region" description="Helical" evidence="6">
    <location>
        <begin position="415"/>
        <end position="437"/>
    </location>
</feature>
<feature type="domain" description="ABC3 transporter permease C-terminal" evidence="7">
    <location>
        <begin position="280"/>
        <end position="397"/>
    </location>
</feature>
<feature type="transmembrane region" description="Helical" evidence="6">
    <location>
        <begin position="330"/>
        <end position="351"/>
    </location>
</feature>
<dbReference type="AlphaFoldDB" id="A0A6I6JTT6"/>
<evidence type="ECO:0000256" key="5">
    <source>
        <dbReference type="ARBA" id="ARBA00023136"/>
    </source>
</evidence>
<feature type="transmembrane region" description="Helical" evidence="6">
    <location>
        <begin position="711"/>
        <end position="730"/>
    </location>
</feature>
<dbReference type="InterPro" id="IPR050250">
    <property type="entry name" value="Macrolide_Exporter_MacB"/>
</dbReference>
<gene>
    <name evidence="9" type="ORF">GM418_13635</name>
</gene>
<keyword evidence="10" id="KW-1185">Reference proteome</keyword>